<name>A0AAV1P7C0_SCOSC</name>
<evidence type="ECO:0000313" key="2">
    <source>
        <dbReference type="EMBL" id="CAK6967598.1"/>
    </source>
</evidence>
<gene>
    <name evidence="2" type="ORF">FSCOSCO3_A002539</name>
</gene>
<evidence type="ECO:0000313" key="3">
    <source>
        <dbReference type="Proteomes" id="UP001314229"/>
    </source>
</evidence>
<organism evidence="2 3">
    <name type="scientific">Scomber scombrus</name>
    <name type="common">Atlantic mackerel</name>
    <name type="synonym">Scomber vernalis</name>
    <dbReference type="NCBI Taxonomy" id="13677"/>
    <lineage>
        <taxon>Eukaryota</taxon>
        <taxon>Metazoa</taxon>
        <taxon>Chordata</taxon>
        <taxon>Craniata</taxon>
        <taxon>Vertebrata</taxon>
        <taxon>Euteleostomi</taxon>
        <taxon>Actinopterygii</taxon>
        <taxon>Neopterygii</taxon>
        <taxon>Teleostei</taxon>
        <taxon>Neoteleostei</taxon>
        <taxon>Acanthomorphata</taxon>
        <taxon>Pelagiaria</taxon>
        <taxon>Scombriformes</taxon>
        <taxon>Scombridae</taxon>
        <taxon>Scomber</taxon>
    </lineage>
</organism>
<dbReference type="EMBL" id="CAWUFR010000107">
    <property type="protein sequence ID" value="CAK6967598.1"/>
    <property type="molecule type" value="Genomic_DNA"/>
</dbReference>
<feature type="region of interest" description="Disordered" evidence="1">
    <location>
        <begin position="1"/>
        <end position="73"/>
    </location>
</feature>
<sequence length="73" mass="7970">TMELSKSLSHHSEMDFIPGPRGRGRGTGLNSYVELSAAATGAQTPRPPSWRKANSQGPLAFVQMSEERTDLRN</sequence>
<dbReference type="Proteomes" id="UP001314229">
    <property type="component" value="Unassembled WGS sequence"/>
</dbReference>
<keyword evidence="3" id="KW-1185">Reference proteome</keyword>
<protein>
    <submittedName>
        <fullName evidence="2">Uncharacterized protein</fullName>
    </submittedName>
</protein>
<accession>A0AAV1P7C0</accession>
<comment type="caution">
    <text evidence="2">The sequence shown here is derived from an EMBL/GenBank/DDBJ whole genome shotgun (WGS) entry which is preliminary data.</text>
</comment>
<proteinExistence type="predicted"/>
<evidence type="ECO:0000256" key="1">
    <source>
        <dbReference type="SAM" id="MobiDB-lite"/>
    </source>
</evidence>
<reference evidence="2 3" key="1">
    <citation type="submission" date="2024-01" db="EMBL/GenBank/DDBJ databases">
        <authorList>
            <person name="Alioto T."/>
            <person name="Alioto T."/>
            <person name="Gomez Garrido J."/>
        </authorList>
    </citation>
    <scope>NUCLEOTIDE SEQUENCE [LARGE SCALE GENOMIC DNA]</scope>
</reference>
<feature type="non-terminal residue" evidence="2">
    <location>
        <position position="1"/>
    </location>
</feature>
<dbReference type="AlphaFoldDB" id="A0AAV1P7C0"/>